<feature type="region of interest" description="Disordered" evidence="1">
    <location>
        <begin position="1"/>
        <end position="25"/>
    </location>
</feature>
<dbReference type="HOGENOM" id="CLU_2535836_0_0_11"/>
<evidence type="ECO:0000256" key="1">
    <source>
        <dbReference type="SAM" id="MobiDB-lite"/>
    </source>
</evidence>
<evidence type="ECO:0000313" key="2">
    <source>
        <dbReference type="EMBL" id="AFL04431.1"/>
    </source>
</evidence>
<accession>I3WHR8</accession>
<dbReference type="EMBL" id="CP001361">
    <property type="protein sequence ID" value="AFL04431.1"/>
    <property type="molecule type" value="Genomic_DNA"/>
</dbReference>
<gene>
    <name evidence="2" type="ORF">BBB_0838</name>
</gene>
<dbReference type="Proteomes" id="UP000006173">
    <property type="component" value="Chromosome"/>
</dbReference>
<dbReference type="KEGG" id="bbf:BBB_0838"/>
<organism evidence="2 3">
    <name type="scientific">Bifidobacterium bifidum BGN4</name>
    <dbReference type="NCBI Taxonomy" id="484020"/>
    <lineage>
        <taxon>Bacteria</taxon>
        <taxon>Bacillati</taxon>
        <taxon>Actinomycetota</taxon>
        <taxon>Actinomycetes</taxon>
        <taxon>Bifidobacteriales</taxon>
        <taxon>Bifidobacteriaceae</taxon>
        <taxon>Bifidobacterium</taxon>
    </lineage>
</organism>
<evidence type="ECO:0000313" key="3">
    <source>
        <dbReference type="Proteomes" id="UP000006173"/>
    </source>
</evidence>
<sequence length="83" mass="9463">MQFHSRGVLRRTSEHTHDQRPRALKYDTVVAHGDTSPGSFPVRVERKENGIDLTYERQAFQGTRHRIKVGEILTRIGADSSFG</sequence>
<reference evidence="2 3" key="1">
    <citation type="journal article" date="2012" name="J. Bacteriol.">
        <title>Complete Genome Sequence of the Probiotic Bacterium Bifidobacterium bifidum Strain BGN4.</title>
        <authorList>
            <person name="Yu D.S."/>
            <person name="Jeong H."/>
            <person name="Lee D.H."/>
            <person name="Kwon S.K."/>
            <person name="Song J.Y."/>
            <person name="Kim B.K."/>
            <person name="Park M.S."/>
            <person name="Ji G.E."/>
            <person name="Oh T.K."/>
            <person name="Kim J.F."/>
        </authorList>
    </citation>
    <scope>NUCLEOTIDE SEQUENCE [LARGE SCALE GENOMIC DNA]</scope>
    <source>
        <strain evidence="2 3">BGN4</strain>
    </source>
</reference>
<name>I3WHR8_BIFBI</name>
<dbReference type="AlphaFoldDB" id="I3WHR8"/>
<protein>
    <submittedName>
        <fullName evidence="2">Uncharacterized protein</fullName>
    </submittedName>
</protein>
<proteinExistence type="predicted"/>
<dbReference type="PATRIC" id="fig|484020.3.peg.827"/>
<feature type="compositionally biased region" description="Basic and acidic residues" evidence="1">
    <location>
        <begin position="11"/>
        <end position="25"/>
    </location>
</feature>